<name>E1GWJ0_9BACT</name>
<dbReference type="AlphaFoldDB" id="E1GWJ0"/>
<evidence type="ECO:0000313" key="1">
    <source>
        <dbReference type="EMBL" id="EFN90975.1"/>
    </source>
</evidence>
<dbReference type="EMBL" id="ADFQ01000073">
    <property type="protein sequence ID" value="EFN90975.1"/>
    <property type="molecule type" value="Genomic_DNA"/>
</dbReference>
<dbReference type="Proteomes" id="UP000016016">
    <property type="component" value="Unassembled WGS sequence"/>
</dbReference>
<protein>
    <submittedName>
        <fullName evidence="1">Uncharacterized protein</fullName>
    </submittedName>
</protein>
<accession>E1GWJ0</accession>
<sequence>MKIIIIRINLLIFILFLASFTNIHAQNGPDGVRAALFIAYAQKAKKAIRAQDALLAVNLTGHKYLKEEVKEITNLQLQFNEYLDTFQDVINIAADVYGIYMEVNETLKNLKVVKSIVVRQPANVLAVALSRSKNNIYHDLIENGTKVAGDIVHLFPFSKNPDKRTKLTQYERIKIMDNIRLNLRALNVKLRTLSRLVNYTTIMDSWYDLKGTGKEYQPRKMRTITNDCLKAWSRKAKSVKY</sequence>
<proteinExistence type="predicted"/>
<comment type="caution">
    <text evidence="1">The sequence shown here is derived from an EMBL/GenBank/DDBJ whole genome shotgun (WGS) entry which is preliminary data.</text>
</comment>
<dbReference type="RefSeq" id="WP_008449571.1">
    <property type="nucleotide sequence ID" value="NZ_ADFQ01000073.1"/>
</dbReference>
<gene>
    <name evidence="1" type="ORF">HMPREF9018_2078</name>
</gene>
<reference evidence="1 2" key="1">
    <citation type="submission" date="2010-09" db="EMBL/GenBank/DDBJ databases">
        <authorList>
            <person name="Harkins D.M."/>
            <person name="Madupu R."/>
            <person name="Durkin A.S."/>
            <person name="Torralba M."/>
            <person name="Methe B."/>
            <person name="Sutton G.G."/>
            <person name="Nelson K.E."/>
        </authorList>
    </citation>
    <scope>NUCLEOTIDE SEQUENCE [LARGE SCALE GENOMIC DNA]</scope>
    <source>
        <strain evidence="1 2">CRIS 21A-A</strain>
    </source>
</reference>
<evidence type="ECO:0000313" key="2">
    <source>
        <dbReference type="Proteomes" id="UP000016016"/>
    </source>
</evidence>
<dbReference type="eggNOG" id="ENOG5033RHC">
    <property type="taxonomic scope" value="Bacteria"/>
</dbReference>
<organism evidence="1 2">
    <name type="scientific">Prevotella amnii CRIS 21A-A</name>
    <dbReference type="NCBI Taxonomy" id="679191"/>
    <lineage>
        <taxon>Bacteria</taxon>
        <taxon>Pseudomonadati</taxon>
        <taxon>Bacteroidota</taxon>
        <taxon>Bacteroidia</taxon>
        <taxon>Bacteroidales</taxon>
        <taxon>Prevotellaceae</taxon>
        <taxon>Prevotella</taxon>
    </lineage>
</organism>